<keyword evidence="2" id="KW-0812">Transmembrane</keyword>
<reference evidence="4 5" key="1">
    <citation type="submission" date="2016-11" db="EMBL/GenBank/DDBJ databases">
        <title>Trade-off between light-utilization and light-protection in marine flavobacteria.</title>
        <authorList>
            <person name="Kumagai Y."/>
        </authorList>
    </citation>
    <scope>NUCLEOTIDE SEQUENCE [LARGE SCALE GENOMIC DNA]</scope>
    <source>
        <strain evidence="4 5">JCM 13191</strain>
    </source>
</reference>
<dbReference type="Pfam" id="PF05569">
    <property type="entry name" value="Peptidase_M56"/>
    <property type="match status" value="1"/>
</dbReference>
<feature type="compositionally biased region" description="Polar residues" evidence="1">
    <location>
        <begin position="345"/>
        <end position="356"/>
    </location>
</feature>
<sequence>MEELATYLLKSAAVLAVFVFIYHFLLRRLTFFQANRFFLLFGLVASIIFPLIEITQTVYVSAPMPVETIPTTLYTPTAYVLEQRPEVSPILETGFDFTTLFYCLYAAIGLFFLGKIAIELTSLARLIRSGEKVRIGQFFLVSLSRKLTPFSFFHYICHSKHEKKTPEFDLIIDHEKVHARQWHSLDVIISNLYRAVFWFNPLAWWIKRQITENLEFIADAEAKAANTSSISYERTLLSVLASQPQPALANNFFTPSIKKRIIMLQKETSARWHAYKYALILPVIIVFLYSFNVVEKVEYLKSDNPEIMTPENRASLNSNKTELVDVLSDDKKEENLSEIPKEPVSGSSDLNGRNSSQRDLQDEILIIKITQDTDREQLDDKVKRLEELGVSMDLKKAKYKNGKLVHLKFTLDDGKGFTSKHDHDTSNGISAVCIVRKKNDDKVEWEVGNCSNIQAYGAANEQIQDAYIVMKDAKLHEKLAEAQVKLAAAQGRSAQINMDSTMKAFSLAAIDLDSLMMDINFQMEGIDLENLKSKLDSMKISMDLSELKLQFSDSLKLAKIRKQIDSIKIPEFTFKRADGSTDIIAYHTDAQPLYNRAQPIAIINGKTYSADMMSKLDENKIKSVSVLNNDDAIIKYGEKAENGVVIIDYDGKLLEMDKVRDYGSGSQYIIFDEPKAKYKKDQSIKRSDFLMDFSREMLEVYAKEIEDQGYELDIRTYRERDGRLIKLKVDFEGSTYTIKADNEIQSLTFTYYKDGRKPVMTSRSI</sequence>
<dbReference type="AlphaFoldDB" id="A0A1W6MJ41"/>
<evidence type="ECO:0000259" key="3">
    <source>
        <dbReference type="Pfam" id="PF05569"/>
    </source>
</evidence>
<keyword evidence="2" id="KW-1133">Transmembrane helix</keyword>
<keyword evidence="2" id="KW-0472">Membrane</keyword>
<evidence type="ECO:0000313" key="5">
    <source>
        <dbReference type="Proteomes" id="UP000193431"/>
    </source>
</evidence>
<accession>A0A1W6MJ41</accession>
<feature type="region of interest" description="Disordered" evidence="1">
    <location>
        <begin position="332"/>
        <end position="356"/>
    </location>
</feature>
<feature type="domain" description="Peptidase M56" evidence="3">
    <location>
        <begin position="166"/>
        <end position="264"/>
    </location>
</feature>
<dbReference type="InterPro" id="IPR008756">
    <property type="entry name" value="Peptidase_M56"/>
</dbReference>
<evidence type="ECO:0000313" key="4">
    <source>
        <dbReference type="EMBL" id="ARN77638.1"/>
    </source>
</evidence>
<dbReference type="PANTHER" id="PTHR34978">
    <property type="entry name" value="POSSIBLE SENSOR-TRANSDUCER PROTEIN BLAR"/>
    <property type="match status" value="1"/>
</dbReference>
<dbReference type="PANTHER" id="PTHR34978:SF3">
    <property type="entry name" value="SLR0241 PROTEIN"/>
    <property type="match status" value="1"/>
</dbReference>
<feature type="compositionally biased region" description="Basic and acidic residues" evidence="1">
    <location>
        <begin position="332"/>
        <end position="341"/>
    </location>
</feature>
<dbReference type="OrthoDB" id="1522859at2"/>
<feature type="transmembrane region" description="Helical" evidence="2">
    <location>
        <begin position="37"/>
        <end position="59"/>
    </location>
</feature>
<organism evidence="4 5">
    <name type="scientific">Nonlabens spongiae</name>
    <dbReference type="NCBI Taxonomy" id="331648"/>
    <lineage>
        <taxon>Bacteria</taxon>
        <taxon>Pseudomonadati</taxon>
        <taxon>Bacteroidota</taxon>
        <taxon>Flavobacteriia</taxon>
        <taxon>Flavobacteriales</taxon>
        <taxon>Flavobacteriaceae</taxon>
        <taxon>Nonlabens</taxon>
    </lineage>
</organism>
<name>A0A1W6MJ41_9FLAO</name>
<dbReference type="STRING" id="331648.BST97_06315"/>
<dbReference type="RefSeq" id="WP_085766438.1">
    <property type="nucleotide sequence ID" value="NZ_CP019344.1"/>
</dbReference>
<evidence type="ECO:0000256" key="1">
    <source>
        <dbReference type="SAM" id="MobiDB-lite"/>
    </source>
</evidence>
<evidence type="ECO:0000256" key="2">
    <source>
        <dbReference type="SAM" id="Phobius"/>
    </source>
</evidence>
<protein>
    <recommendedName>
        <fullName evidence="3">Peptidase M56 domain-containing protein</fullName>
    </recommendedName>
</protein>
<dbReference type="EMBL" id="CP019344">
    <property type="protein sequence ID" value="ARN77638.1"/>
    <property type="molecule type" value="Genomic_DNA"/>
</dbReference>
<dbReference type="Proteomes" id="UP000193431">
    <property type="component" value="Chromosome"/>
</dbReference>
<dbReference type="InterPro" id="IPR052173">
    <property type="entry name" value="Beta-lactam_resp_regulator"/>
</dbReference>
<keyword evidence="5" id="KW-1185">Reference proteome</keyword>
<proteinExistence type="predicted"/>
<feature type="transmembrane region" description="Helical" evidence="2">
    <location>
        <begin position="274"/>
        <end position="291"/>
    </location>
</feature>
<dbReference type="CDD" id="cd07341">
    <property type="entry name" value="M56_BlaR1_MecR1_like"/>
    <property type="match status" value="1"/>
</dbReference>
<feature type="transmembrane region" description="Helical" evidence="2">
    <location>
        <begin position="6"/>
        <end position="25"/>
    </location>
</feature>
<feature type="transmembrane region" description="Helical" evidence="2">
    <location>
        <begin position="99"/>
        <end position="118"/>
    </location>
</feature>
<gene>
    <name evidence="4" type="ORF">BST97_06315</name>
</gene>